<reference evidence="2 3" key="1">
    <citation type="submission" date="2020-08" db="EMBL/GenBank/DDBJ databases">
        <title>Genomic Encyclopedia of Type Strains, Phase IV (KMG-IV): sequencing the most valuable type-strain genomes for metagenomic binning, comparative biology and taxonomic classification.</title>
        <authorList>
            <person name="Goeker M."/>
        </authorList>
    </citation>
    <scope>NUCLEOTIDE SEQUENCE [LARGE SCALE GENOMIC DNA]</scope>
    <source>
        <strain evidence="2 3">DSM 12027</strain>
    </source>
</reference>
<sequence>MVGSSISQTVQSQGVIPMQDFARTRDGILSQRQQFSLTLAFGKKRKKLCPAPLDGAGAGPENGPEVGSGVLKFNGRMKGFDP</sequence>
<evidence type="ECO:0000313" key="3">
    <source>
        <dbReference type="Proteomes" id="UP000629870"/>
    </source>
</evidence>
<evidence type="ECO:0000313" key="2">
    <source>
        <dbReference type="EMBL" id="MBB6014777.1"/>
    </source>
</evidence>
<feature type="region of interest" description="Disordered" evidence="1">
    <location>
        <begin position="52"/>
        <end position="82"/>
    </location>
</feature>
<proteinExistence type="predicted"/>
<accession>A0ABR6NL64</accession>
<dbReference type="Proteomes" id="UP000629870">
    <property type="component" value="Unassembled WGS sequence"/>
</dbReference>
<protein>
    <submittedName>
        <fullName evidence="2">Uncharacterized protein</fullName>
    </submittedName>
</protein>
<organism evidence="2 3">
    <name type="scientific">Deinococcus radiopugnans ATCC 19172</name>
    <dbReference type="NCBI Taxonomy" id="585398"/>
    <lineage>
        <taxon>Bacteria</taxon>
        <taxon>Thermotogati</taxon>
        <taxon>Deinococcota</taxon>
        <taxon>Deinococci</taxon>
        <taxon>Deinococcales</taxon>
        <taxon>Deinococcaceae</taxon>
        <taxon>Deinococcus</taxon>
    </lineage>
</organism>
<gene>
    <name evidence="2" type="ORF">HNQ04_000001</name>
</gene>
<comment type="caution">
    <text evidence="2">The sequence shown here is derived from an EMBL/GenBank/DDBJ whole genome shotgun (WGS) entry which is preliminary data.</text>
</comment>
<evidence type="ECO:0000256" key="1">
    <source>
        <dbReference type="SAM" id="MobiDB-lite"/>
    </source>
</evidence>
<dbReference type="EMBL" id="JACHEW010000001">
    <property type="protein sequence ID" value="MBB6014777.1"/>
    <property type="molecule type" value="Genomic_DNA"/>
</dbReference>
<keyword evidence="3" id="KW-1185">Reference proteome</keyword>
<name>A0ABR6NL64_9DEIO</name>